<reference evidence="3" key="1">
    <citation type="submission" date="2025-08" db="UniProtKB">
        <authorList>
            <consortium name="RefSeq"/>
        </authorList>
    </citation>
    <scope>IDENTIFICATION</scope>
</reference>
<organism evidence="2 3">
    <name type="scientific">Thamnophis sirtalis</name>
    <dbReference type="NCBI Taxonomy" id="35019"/>
    <lineage>
        <taxon>Eukaryota</taxon>
        <taxon>Metazoa</taxon>
        <taxon>Chordata</taxon>
        <taxon>Craniata</taxon>
        <taxon>Vertebrata</taxon>
        <taxon>Euteleostomi</taxon>
        <taxon>Lepidosauria</taxon>
        <taxon>Squamata</taxon>
        <taxon>Bifurcata</taxon>
        <taxon>Unidentata</taxon>
        <taxon>Episquamata</taxon>
        <taxon>Toxicofera</taxon>
        <taxon>Serpentes</taxon>
        <taxon>Colubroidea</taxon>
        <taxon>Colubridae</taxon>
        <taxon>Natricinae</taxon>
        <taxon>Thamnophis</taxon>
    </lineage>
</organism>
<feature type="compositionally biased region" description="Acidic residues" evidence="1">
    <location>
        <begin position="58"/>
        <end position="77"/>
    </location>
</feature>
<feature type="region of interest" description="Disordered" evidence="1">
    <location>
        <begin position="21"/>
        <end position="78"/>
    </location>
</feature>
<gene>
    <name evidence="3" type="primary">LOC106541721</name>
</gene>
<evidence type="ECO:0000313" key="3">
    <source>
        <dbReference type="RefSeq" id="XP_013912713.1"/>
    </source>
</evidence>
<protein>
    <submittedName>
        <fullName evidence="3">Uncharacterized protein LOC106541721</fullName>
    </submittedName>
</protein>
<dbReference type="Gene3D" id="1.10.287.3160">
    <property type="match status" value="1"/>
</dbReference>
<dbReference type="Proteomes" id="UP000504617">
    <property type="component" value="Unplaced"/>
</dbReference>
<evidence type="ECO:0000313" key="2">
    <source>
        <dbReference type="Proteomes" id="UP000504617"/>
    </source>
</evidence>
<dbReference type="AlphaFoldDB" id="A0A6I9XPS6"/>
<proteinExistence type="predicted"/>
<evidence type="ECO:0000256" key="1">
    <source>
        <dbReference type="SAM" id="MobiDB-lite"/>
    </source>
</evidence>
<dbReference type="KEGG" id="tsr:106541721"/>
<dbReference type="GeneID" id="106541721"/>
<feature type="non-terminal residue" evidence="3">
    <location>
        <position position="216"/>
    </location>
</feature>
<name>A0A6I9XPS6_9SAUR</name>
<sequence>MEEVVARAISKGISDGMVQRAAQLPSVAHKPAPSQAKIPKASEARAPSPAPTGLSEVSDQEEPEVEVPVLSEDEEPAAEQATGSALFNPAMFKPLLTKARAAGPQMGLPAPAAKPISDPVTGVVIGPQDPGAGLFNEVPPPLDLVPASQLFLDIIQRQWVQPGTLATPSGTDRKLFTMEAPLEELLKVPQVDDPIMALTSPPSLPAELLEGLKAED</sequence>
<keyword evidence="2" id="KW-1185">Reference proteome</keyword>
<accession>A0A6I9XPS6</accession>
<dbReference type="RefSeq" id="XP_013912713.1">
    <property type="nucleotide sequence ID" value="XM_014057238.1"/>
</dbReference>